<feature type="transmembrane region" description="Helical" evidence="6">
    <location>
        <begin position="359"/>
        <end position="377"/>
    </location>
</feature>
<sequence length="378" mass="42294">MVFQKSPVVRSRGFFCFLENRPYLKDMTPPPRHLSPTRQATTPSRRPPLRRRKLRLWMRPYSVPRFWRMIDDGEKRPTLPPPHLFDLWITILASRNIPYLLTGRGNKLRLYVPALLERQARSELEAVLAESRKPRPVYIEPPTHNNAHWVLSVLLLLILWHGVRMHWGFLAHLPGLPDLPSEEWSRLGSLDVFRVKTFGEWYRCVTALTLHADSQHLFGNVLFGAPFLILLCRRVGLGLGLFLILLAGSFGNALNAWYRPAGHISLGFSTALFGTVGVLSGFMALQGWGSRTQSDTGKLSWRRGILLLAAGTGILAMLGTEGDKTDYAAHLFGLLSGFIVGGTAGWISRRTALPSPVINTLLGLSAAGLVVLCWRLAL</sequence>
<proteinExistence type="predicted"/>
<feature type="transmembrane region" description="Helical" evidence="6">
    <location>
        <begin position="327"/>
        <end position="347"/>
    </location>
</feature>
<dbReference type="InterPro" id="IPR022764">
    <property type="entry name" value="Peptidase_S54_rhomboid_dom"/>
</dbReference>
<evidence type="ECO:0000256" key="4">
    <source>
        <dbReference type="ARBA" id="ARBA00023136"/>
    </source>
</evidence>
<evidence type="ECO:0000256" key="6">
    <source>
        <dbReference type="SAM" id="Phobius"/>
    </source>
</evidence>
<dbReference type="AlphaFoldDB" id="E5YA07"/>
<evidence type="ECO:0000256" key="2">
    <source>
        <dbReference type="ARBA" id="ARBA00022692"/>
    </source>
</evidence>
<evidence type="ECO:0000256" key="5">
    <source>
        <dbReference type="SAM" id="MobiDB-lite"/>
    </source>
</evidence>
<dbReference type="PANTHER" id="PTHR43066:SF5">
    <property type="entry name" value="RHOMBOID-LIKE PROTEIN 11, CHLOROPLASTIC-RELATED"/>
    <property type="match status" value="1"/>
</dbReference>
<name>E5YA07_BILW3</name>
<feature type="transmembrane region" description="Helical" evidence="6">
    <location>
        <begin position="305"/>
        <end position="321"/>
    </location>
</feature>
<protein>
    <recommendedName>
        <fullName evidence="7">Peptidase S54 rhomboid domain-containing protein</fullName>
    </recommendedName>
</protein>
<dbReference type="STRING" id="563192.HMPREF0179_03025"/>
<reference evidence="8 9" key="1">
    <citation type="submission" date="2010-10" db="EMBL/GenBank/DDBJ databases">
        <authorList>
            <consortium name="The Broad Institute Genome Sequencing Platform"/>
            <person name="Ward D."/>
            <person name="Earl A."/>
            <person name="Feldgarden M."/>
            <person name="Young S.K."/>
            <person name="Gargeya S."/>
            <person name="Zeng Q."/>
            <person name="Alvarado L."/>
            <person name="Berlin A."/>
            <person name="Bochicchio J."/>
            <person name="Chapman S.B."/>
            <person name="Chen Z."/>
            <person name="Freedman E."/>
            <person name="Gellesch M."/>
            <person name="Goldberg J."/>
            <person name="Griggs A."/>
            <person name="Gujja S."/>
            <person name="Heilman E."/>
            <person name="Heiman D."/>
            <person name="Howarth C."/>
            <person name="Mehta T."/>
            <person name="Neiman D."/>
            <person name="Pearson M."/>
            <person name="Roberts A."/>
            <person name="Saif S."/>
            <person name="Shea T."/>
            <person name="Shenoy N."/>
            <person name="Sisk P."/>
            <person name="Stolte C."/>
            <person name="Sykes S."/>
            <person name="White J."/>
            <person name="Yandava C."/>
            <person name="Allen-Vercoe E."/>
            <person name="Sibley C."/>
            <person name="Ambrose C.E."/>
            <person name="Strauss J."/>
            <person name="Daigneault M."/>
            <person name="Haas B."/>
            <person name="Nusbaum C."/>
            <person name="Birren B."/>
        </authorList>
    </citation>
    <scope>NUCLEOTIDE SEQUENCE [LARGE SCALE GENOMIC DNA]</scope>
    <source>
        <strain evidence="8 9">3_1_6</strain>
    </source>
</reference>
<feature type="domain" description="Peptidase S54 rhomboid" evidence="7">
    <location>
        <begin position="199"/>
        <end position="342"/>
    </location>
</feature>
<organism evidence="8 9">
    <name type="scientific">Bilophila wadsworthia (strain 3_1_6)</name>
    <dbReference type="NCBI Taxonomy" id="563192"/>
    <lineage>
        <taxon>Bacteria</taxon>
        <taxon>Pseudomonadati</taxon>
        <taxon>Thermodesulfobacteriota</taxon>
        <taxon>Desulfovibrionia</taxon>
        <taxon>Desulfovibrionales</taxon>
        <taxon>Desulfovibrionaceae</taxon>
        <taxon>Bilophila</taxon>
    </lineage>
</organism>
<dbReference type="PANTHER" id="PTHR43066">
    <property type="entry name" value="RHOMBOID-RELATED PROTEIN"/>
    <property type="match status" value="1"/>
</dbReference>
<dbReference type="Gene3D" id="1.20.1540.10">
    <property type="entry name" value="Rhomboid-like"/>
    <property type="match status" value="1"/>
</dbReference>
<gene>
    <name evidence="8" type="ORF">HMPREF0179_03025</name>
</gene>
<dbReference type="eggNOG" id="COG0705">
    <property type="taxonomic scope" value="Bacteria"/>
</dbReference>
<accession>E5YA07</accession>
<evidence type="ECO:0000313" key="8">
    <source>
        <dbReference type="EMBL" id="EFV43168.2"/>
    </source>
</evidence>
<feature type="transmembrane region" description="Helical" evidence="6">
    <location>
        <begin position="264"/>
        <end position="285"/>
    </location>
</feature>
<keyword evidence="3 6" id="KW-1133">Transmembrane helix</keyword>
<evidence type="ECO:0000259" key="7">
    <source>
        <dbReference type="Pfam" id="PF01694"/>
    </source>
</evidence>
<dbReference type="Proteomes" id="UP000006034">
    <property type="component" value="Unassembled WGS sequence"/>
</dbReference>
<evidence type="ECO:0000256" key="1">
    <source>
        <dbReference type="ARBA" id="ARBA00004141"/>
    </source>
</evidence>
<dbReference type="Pfam" id="PF01694">
    <property type="entry name" value="Rhomboid"/>
    <property type="match status" value="1"/>
</dbReference>
<reference evidence="8 9" key="2">
    <citation type="submission" date="2013-04" db="EMBL/GenBank/DDBJ databases">
        <title>The Genome Sequence of Bilophila wadsworthia 3_1_6.</title>
        <authorList>
            <consortium name="The Broad Institute Genomics Platform"/>
            <person name="Earl A."/>
            <person name="Ward D."/>
            <person name="Feldgarden M."/>
            <person name="Gevers D."/>
            <person name="Sibley C."/>
            <person name="Strauss J."/>
            <person name="Allen-Vercoe E."/>
            <person name="Walker B."/>
            <person name="Young S."/>
            <person name="Zeng Q."/>
            <person name="Gargeya S."/>
            <person name="Fitzgerald M."/>
            <person name="Haas B."/>
            <person name="Abouelleil A."/>
            <person name="Allen A.W."/>
            <person name="Alvarado L."/>
            <person name="Arachchi H.M."/>
            <person name="Berlin A.M."/>
            <person name="Chapman S.B."/>
            <person name="Gainer-Dewar J."/>
            <person name="Goldberg J."/>
            <person name="Griggs A."/>
            <person name="Gujja S."/>
            <person name="Hansen M."/>
            <person name="Howarth C."/>
            <person name="Imamovic A."/>
            <person name="Ireland A."/>
            <person name="Larimer J."/>
            <person name="McCowan C."/>
            <person name="Murphy C."/>
            <person name="Pearson M."/>
            <person name="Poon T.W."/>
            <person name="Priest M."/>
            <person name="Roberts A."/>
            <person name="Saif S."/>
            <person name="Shea T."/>
            <person name="Sisk P."/>
            <person name="Sykes S."/>
            <person name="Wortman J."/>
            <person name="Nusbaum C."/>
            <person name="Birren B."/>
        </authorList>
    </citation>
    <scope>NUCLEOTIDE SEQUENCE [LARGE SCALE GENOMIC DNA]</scope>
    <source>
        <strain evidence="8 9">3_1_6</strain>
    </source>
</reference>
<dbReference type="InterPro" id="IPR035952">
    <property type="entry name" value="Rhomboid-like_sf"/>
</dbReference>
<evidence type="ECO:0000313" key="9">
    <source>
        <dbReference type="Proteomes" id="UP000006034"/>
    </source>
</evidence>
<keyword evidence="9" id="KW-1185">Reference proteome</keyword>
<dbReference type="EMBL" id="ADCP02000001">
    <property type="protein sequence ID" value="EFV43168.2"/>
    <property type="molecule type" value="Genomic_DNA"/>
</dbReference>
<feature type="transmembrane region" description="Helical" evidence="6">
    <location>
        <begin position="239"/>
        <end position="258"/>
    </location>
</feature>
<dbReference type="GO" id="GO:0004252">
    <property type="term" value="F:serine-type endopeptidase activity"/>
    <property type="evidence" value="ECO:0007669"/>
    <property type="project" value="InterPro"/>
</dbReference>
<comment type="subcellular location">
    <subcellularLocation>
        <location evidence="1">Membrane</location>
        <topology evidence="1">Multi-pass membrane protein</topology>
    </subcellularLocation>
</comment>
<comment type="caution">
    <text evidence="8">The sequence shown here is derived from an EMBL/GenBank/DDBJ whole genome shotgun (WGS) entry which is preliminary data.</text>
</comment>
<evidence type="ECO:0000256" key="3">
    <source>
        <dbReference type="ARBA" id="ARBA00022989"/>
    </source>
</evidence>
<keyword evidence="2 6" id="KW-0812">Transmembrane</keyword>
<feature type="region of interest" description="Disordered" evidence="5">
    <location>
        <begin position="27"/>
        <end position="48"/>
    </location>
</feature>
<keyword evidence="4 6" id="KW-0472">Membrane</keyword>
<dbReference type="GO" id="GO:0016020">
    <property type="term" value="C:membrane"/>
    <property type="evidence" value="ECO:0007669"/>
    <property type="project" value="UniProtKB-SubCell"/>
</dbReference>
<dbReference type="HOGENOM" id="CLU_061963_0_0_7"/>
<dbReference type="SUPFAM" id="SSF144091">
    <property type="entry name" value="Rhomboid-like"/>
    <property type="match status" value="1"/>
</dbReference>